<keyword evidence="3" id="KW-1185">Reference proteome</keyword>
<dbReference type="GO" id="GO:0016538">
    <property type="term" value="F:cyclin-dependent protein serine/threonine kinase regulator activity"/>
    <property type="evidence" value="ECO:0007669"/>
    <property type="project" value="TreeGrafter"/>
</dbReference>
<evidence type="ECO:0000313" key="2">
    <source>
        <dbReference type="EMBL" id="TID18171.1"/>
    </source>
</evidence>
<dbReference type="EMBL" id="SELW01000612">
    <property type="protein sequence ID" value="TID18171.1"/>
    <property type="molecule type" value="Genomic_DNA"/>
</dbReference>
<dbReference type="PANTHER" id="PTHR15615">
    <property type="match status" value="1"/>
</dbReference>
<name>A0A4T0WXF6_9ASCO</name>
<evidence type="ECO:0000256" key="1">
    <source>
        <dbReference type="SAM" id="MobiDB-lite"/>
    </source>
</evidence>
<sequence length="414" mass="48347">MFAHNHYNMNNMNNMNNINNINNNINHNSNYYPAIPITLHHQQQLLNINNQLNIQNLNIHPLHQQQNYYNLSLPQLHQLQQVPQVPQVPQVSQNYNIGLNNNPNYMVNNQPYYNQIQQQQQQQAPPPPSQPNGGVSEVLDYDIDQMLKFISWLTFGLLKKCSTPSQIFQNNLHSVLSATRLPKSTLLLAINYLSIKMDTQIEPYIVENENDIFKIIVILLILSNKFNDDKTFKNKSWSDATNLPLAEINQLERNWLKDCDYKLFITNDYEIVENCWNTWCIKNIHSFDSFQLSTPQILDDDFQYITPISSVPSTPIMNSCQFAPLLQNQYFENTNNSTYQNQHQPQFQPISPINDNFYSNDYTINPSFYNNFDYYNNIYPPQTNSNLITNPNTSTNTSTRLNPNFMYNYCTAVC</sequence>
<feature type="region of interest" description="Disordered" evidence="1">
    <location>
        <begin position="116"/>
        <end position="135"/>
    </location>
</feature>
<dbReference type="GO" id="GO:0000307">
    <property type="term" value="C:cyclin-dependent protein kinase holoenzyme complex"/>
    <property type="evidence" value="ECO:0007669"/>
    <property type="project" value="UniProtKB-ARBA"/>
</dbReference>
<dbReference type="AlphaFoldDB" id="A0A4T0WXF6"/>
<dbReference type="OrthoDB" id="244495at2759"/>
<comment type="caution">
    <text evidence="2">The sequence shown here is derived from an EMBL/GenBank/DDBJ whole genome shotgun (WGS) entry which is preliminary data.</text>
</comment>
<accession>A0A4T0WXF6</accession>
<dbReference type="InterPro" id="IPR013922">
    <property type="entry name" value="Cyclin_PHO80-like"/>
</dbReference>
<evidence type="ECO:0000313" key="3">
    <source>
        <dbReference type="Proteomes" id="UP000307173"/>
    </source>
</evidence>
<dbReference type="PANTHER" id="PTHR15615:SF27">
    <property type="entry name" value="PHO85 CYCLIN CLG1"/>
    <property type="match status" value="1"/>
</dbReference>
<dbReference type="CDD" id="cd20557">
    <property type="entry name" value="CYCLIN_ScPCL1-like"/>
    <property type="match status" value="1"/>
</dbReference>
<reference evidence="2 3" key="1">
    <citation type="journal article" date="2019" name="Front. Genet.">
        <title>Whole-Genome Sequencing of the Opportunistic Yeast Pathogen Candida inconspicua Uncovers Its Hybrid Origin.</title>
        <authorList>
            <person name="Mixao V."/>
            <person name="Hansen A.P."/>
            <person name="Saus E."/>
            <person name="Boekhout T."/>
            <person name="Lass-Florl C."/>
            <person name="Gabaldon T."/>
        </authorList>
    </citation>
    <scope>NUCLEOTIDE SEQUENCE [LARGE SCALE GENOMIC DNA]</scope>
    <source>
        <strain evidence="2 3">CBS 180</strain>
    </source>
</reference>
<dbReference type="Proteomes" id="UP000307173">
    <property type="component" value="Unassembled WGS sequence"/>
</dbReference>
<protein>
    <recommendedName>
        <fullName evidence="4">Cyclin N-terminal domain-containing protein</fullName>
    </recommendedName>
</protein>
<dbReference type="Gene3D" id="1.10.472.10">
    <property type="entry name" value="Cyclin-like"/>
    <property type="match status" value="1"/>
</dbReference>
<proteinExistence type="predicted"/>
<dbReference type="GO" id="GO:0019901">
    <property type="term" value="F:protein kinase binding"/>
    <property type="evidence" value="ECO:0007669"/>
    <property type="project" value="InterPro"/>
</dbReference>
<dbReference type="GO" id="GO:0005634">
    <property type="term" value="C:nucleus"/>
    <property type="evidence" value="ECO:0007669"/>
    <property type="project" value="TreeGrafter"/>
</dbReference>
<dbReference type="Pfam" id="PF08613">
    <property type="entry name" value="Cyclin"/>
    <property type="match status" value="1"/>
</dbReference>
<gene>
    <name evidence="2" type="ORF">CANINC_003912</name>
</gene>
<organism evidence="2 3">
    <name type="scientific">Pichia inconspicua</name>
    <dbReference type="NCBI Taxonomy" id="52247"/>
    <lineage>
        <taxon>Eukaryota</taxon>
        <taxon>Fungi</taxon>
        <taxon>Dikarya</taxon>
        <taxon>Ascomycota</taxon>
        <taxon>Saccharomycotina</taxon>
        <taxon>Pichiomycetes</taxon>
        <taxon>Pichiales</taxon>
        <taxon>Pichiaceae</taxon>
        <taxon>Pichia</taxon>
    </lineage>
</organism>
<evidence type="ECO:0008006" key="4">
    <source>
        <dbReference type="Google" id="ProtNLM"/>
    </source>
</evidence>